<gene>
    <name evidence="5" type="ORF">L1049_007214</name>
</gene>
<dbReference type="Pfam" id="PF05091">
    <property type="entry name" value="eIF-3_zeta"/>
    <property type="match status" value="1"/>
</dbReference>
<proteinExistence type="predicted"/>
<dbReference type="EMBL" id="JBBPBK010000010">
    <property type="protein sequence ID" value="KAK9277667.1"/>
    <property type="molecule type" value="Genomic_DNA"/>
</dbReference>
<evidence type="ECO:0000256" key="2">
    <source>
        <dbReference type="ARBA" id="ARBA00022540"/>
    </source>
</evidence>
<keyword evidence="3" id="KW-0694">RNA-binding</keyword>
<dbReference type="Proteomes" id="UP001415857">
    <property type="component" value="Unassembled WGS sequence"/>
</dbReference>
<name>A0AAP0RI77_LIQFO</name>
<dbReference type="GO" id="GO:0005852">
    <property type="term" value="C:eukaryotic translation initiation factor 3 complex"/>
    <property type="evidence" value="ECO:0007669"/>
    <property type="project" value="InterPro"/>
</dbReference>
<evidence type="ECO:0000313" key="5">
    <source>
        <dbReference type="EMBL" id="KAK9277667.1"/>
    </source>
</evidence>
<dbReference type="GO" id="GO:0003723">
    <property type="term" value="F:RNA binding"/>
    <property type="evidence" value="ECO:0007669"/>
    <property type="project" value="UniProtKB-KW"/>
</dbReference>
<keyword evidence="4" id="KW-0648">Protein biosynthesis</keyword>
<keyword evidence="2" id="KW-0396">Initiation factor</keyword>
<dbReference type="InterPro" id="IPR007783">
    <property type="entry name" value="eIF3d"/>
</dbReference>
<dbReference type="AlphaFoldDB" id="A0AAP0RI77"/>
<organism evidence="5 6">
    <name type="scientific">Liquidambar formosana</name>
    <name type="common">Formosan gum</name>
    <dbReference type="NCBI Taxonomy" id="63359"/>
    <lineage>
        <taxon>Eukaryota</taxon>
        <taxon>Viridiplantae</taxon>
        <taxon>Streptophyta</taxon>
        <taxon>Embryophyta</taxon>
        <taxon>Tracheophyta</taxon>
        <taxon>Spermatophyta</taxon>
        <taxon>Magnoliopsida</taxon>
        <taxon>eudicotyledons</taxon>
        <taxon>Gunneridae</taxon>
        <taxon>Pentapetalae</taxon>
        <taxon>Saxifragales</taxon>
        <taxon>Altingiaceae</taxon>
        <taxon>Liquidambar</taxon>
    </lineage>
</organism>
<evidence type="ECO:0000256" key="3">
    <source>
        <dbReference type="ARBA" id="ARBA00022884"/>
    </source>
</evidence>
<dbReference type="GO" id="GO:0003743">
    <property type="term" value="F:translation initiation factor activity"/>
    <property type="evidence" value="ECO:0007669"/>
    <property type="project" value="UniProtKB-KW"/>
</dbReference>
<dbReference type="PANTHER" id="PTHR12399">
    <property type="entry name" value="EUKARYOTIC TRANSLATION INITIATION FACTOR 3 SUBUNIT 7"/>
    <property type="match status" value="1"/>
</dbReference>
<keyword evidence="6" id="KW-1185">Reference proteome</keyword>
<sequence>MIRQLANEDKATVFATYSILSTVMCAPTSVYSWDIEIQQVENKLFFNKRDGSQLDLLSVHKTS</sequence>
<evidence type="ECO:0000313" key="6">
    <source>
        <dbReference type="Proteomes" id="UP001415857"/>
    </source>
</evidence>
<reference evidence="5 6" key="1">
    <citation type="journal article" date="2024" name="Plant J.">
        <title>Genome sequences and population genomics reveal climatic adaptation and genomic divergence between two closely related sweetgum species.</title>
        <authorList>
            <person name="Xu W.Q."/>
            <person name="Ren C.Q."/>
            <person name="Zhang X.Y."/>
            <person name="Comes H.P."/>
            <person name="Liu X.H."/>
            <person name="Li Y.G."/>
            <person name="Kettle C.J."/>
            <person name="Jalonen R."/>
            <person name="Gaisberger H."/>
            <person name="Ma Y.Z."/>
            <person name="Qiu Y.X."/>
        </authorList>
    </citation>
    <scope>NUCLEOTIDE SEQUENCE [LARGE SCALE GENOMIC DNA]</scope>
    <source>
        <strain evidence="5">Hangzhou</strain>
    </source>
</reference>
<keyword evidence="1" id="KW-0963">Cytoplasm</keyword>
<evidence type="ECO:0000256" key="1">
    <source>
        <dbReference type="ARBA" id="ARBA00022490"/>
    </source>
</evidence>
<comment type="caution">
    <text evidence="5">The sequence shown here is derived from an EMBL/GenBank/DDBJ whole genome shotgun (WGS) entry which is preliminary data.</text>
</comment>
<accession>A0AAP0RI77</accession>
<protein>
    <submittedName>
        <fullName evidence="5">Uncharacterized protein</fullName>
    </submittedName>
</protein>
<evidence type="ECO:0000256" key="4">
    <source>
        <dbReference type="ARBA" id="ARBA00022917"/>
    </source>
</evidence>
<dbReference type="PANTHER" id="PTHR12399:SF3">
    <property type="entry name" value="EUKARYOTIC TRANSLATION INITIATION FACTOR 3 SUBUNIT D"/>
    <property type="match status" value="1"/>
</dbReference>